<evidence type="ECO:0000313" key="1">
    <source>
        <dbReference type="EMBL" id="PXF40680.1"/>
    </source>
</evidence>
<reference evidence="1 2" key="1">
    <citation type="journal article" date="2018" name="Mol. Biol. Evol.">
        <title>Analysis of the draft genome of the red seaweed Gracilariopsis chorda provides insights into genome size evolution in Rhodophyta.</title>
        <authorList>
            <person name="Lee J."/>
            <person name="Yang E.C."/>
            <person name="Graf L."/>
            <person name="Yang J.H."/>
            <person name="Qiu H."/>
            <person name="Zel Zion U."/>
            <person name="Chan C.X."/>
            <person name="Stephens T.G."/>
            <person name="Weber A.P.M."/>
            <person name="Boo G.H."/>
            <person name="Boo S.M."/>
            <person name="Kim K.M."/>
            <person name="Shin Y."/>
            <person name="Jung M."/>
            <person name="Lee S.J."/>
            <person name="Yim H.S."/>
            <person name="Lee J.H."/>
            <person name="Bhattacharya D."/>
            <person name="Yoon H.S."/>
        </authorList>
    </citation>
    <scope>NUCLEOTIDE SEQUENCE [LARGE SCALE GENOMIC DNA]</scope>
    <source>
        <strain evidence="1 2">SKKU-2015</strain>
        <tissue evidence="1">Whole body</tissue>
    </source>
</reference>
<evidence type="ECO:0000313" key="2">
    <source>
        <dbReference type="Proteomes" id="UP000247409"/>
    </source>
</evidence>
<dbReference type="AlphaFoldDB" id="A0A2V3IHR6"/>
<sequence length="415" mass="46674">MVLPFILKLVEKLEVERKDVQALLAQIPEAPLCKLHHNQTRQAHDRTESQCGDAASKSRCLFSRHGCRTRRPVLRRIVDFSVVSLDNVDAFIDFKHSVHSFTNGNLDAAEVQGQPACSNCIYVISRGKEEDVPEVDATSITDPVDRVLVDLIWRCVDNDTDSSFKISSIGFLGVEEKQLNAAVITPADSSGCRLLPFSAVVRFRNVLVERKAGAKQPDRRTMESKIRTFPATKKVPLYRITPRLRYYASEKFTKVAFSCLGKSSHIDNQGLPLNTRRKLLDTVAKNFKMGRDRYWSGCWSLSHEIAAIPQPLWTHFVLEMASNNRLLFWGMTAKEAKKDLLHMFPVCNCIEHHPNDSIEIVLQLGRLHQSLDTGVSVCDAVLAVRVLMVIEQIVFWRTESCAGPVTTCMSIAGIL</sequence>
<keyword evidence="2" id="KW-1185">Reference proteome</keyword>
<accession>A0A2V3IHR6</accession>
<organism evidence="1 2">
    <name type="scientific">Gracilariopsis chorda</name>
    <dbReference type="NCBI Taxonomy" id="448386"/>
    <lineage>
        <taxon>Eukaryota</taxon>
        <taxon>Rhodophyta</taxon>
        <taxon>Florideophyceae</taxon>
        <taxon>Rhodymeniophycidae</taxon>
        <taxon>Gracilariales</taxon>
        <taxon>Gracilariaceae</taxon>
        <taxon>Gracilariopsis</taxon>
    </lineage>
</organism>
<dbReference type="Proteomes" id="UP000247409">
    <property type="component" value="Unassembled WGS sequence"/>
</dbReference>
<dbReference type="EMBL" id="NBIV01000268">
    <property type="protein sequence ID" value="PXF40680.1"/>
    <property type="molecule type" value="Genomic_DNA"/>
</dbReference>
<name>A0A2V3IHR6_9FLOR</name>
<comment type="caution">
    <text evidence="1">The sequence shown here is derived from an EMBL/GenBank/DDBJ whole genome shotgun (WGS) entry which is preliminary data.</text>
</comment>
<protein>
    <submittedName>
        <fullName evidence="1">Uncharacterized protein</fullName>
    </submittedName>
</protein>
<proteinExistence type="predicted"/>
<gene>
    <name evidence="1" type="ORF">BWQ96_09598</name>
</gene>